<sequence length="973" mass="109874">MNIPPTTKLRNRRSVFGLWIPTKVVPFNSRVDPSPTGSATSDALQSDPVILTHRSRDRLKVRLSRSRSKILFIFGLRGSHIGNKTSGGFGSCGENSSPEGGQTPSSDAAERGSPVSLTSDGSPESESPRVARSIDIHPPVLDNPIETPSSCNTPAMEPDAINNECNEQDSPTREDSGCYIVSSEPASPLNSSLVDKVSHRLSQTFGHPTVIRRSHFRSRPTIPLFDSSKLNTPEKQGDGADDSSAPSTGPSSNETPSVGTSDPQTPITSDDTSTLSEKYSPTPGGLASTDCCSDQSTTPGCTSPIVAPSILTVESTSAAKTYLELYFSSIFQNIDPRIHRQSEMEQHIYAFQLSPDAQAATRKNWLIQENGYLRQCRNLKTRASSNRTEDKVSAAGYEYIKTLGRGSFGVVRLVREVNDTTVGCEEDVTPSPQRSPTNSRARSFGALRSAADGVRKNRRQYMTGEKKEVYAMKVIKKREMINNSQEGHIRAERDFLVASEKSQWVVPLITSFQDNVNLYLVMDYMVGGDFLGLLIRKDILQEAWTRFYAAEMILCIEEAHRLNWIHRDIKPDNFLISASGHLKISDFGLAFNGHWSHDQLYYHNQRYSLLDRLNITIKGDKEDQSQVSEKRDAFLEFRHRELEDACKYSHPSSELLDWRDKHERRRFAKSVVGTSQYMAPEVIRGEMYDGRCDWWSLGVIIYECIYGFTPFACDNRHDTKIKILQHSKSLMFPREKKSDKEVSKEAIDLIIRILQEREDRLCSLRYRVNDILIGRPVTSNFLYSMDRRNINSYYVFPNDAVEIKAHPFFRGVQWDQLHLTPPPMIPRVRGWEDTRYFKDWKSSGPAEELLTESENEESDEKSDETPNESNTEASSPAQNQPLLEQPVSDIDAINPVQVDSQKKPATGKRKARKRPRDKVLRDKRVGKTALEIRKKSAFLGYTYRRPKGPALALSQDRGRQRFGRDQMMELYAL</sequence>
<feature type="compositionally biased region" description="Polar residues" evidence="9">
    <location>
        <begin position="867"/>
        <end position="880"/>
    </location>
</feature>
<dbReference type="SUPFAM" id="SSF56112">
    <property type="entry name" value="Protein kinase-like (PK-like)"/>
    <property type="match status" value="1"/>
</dbReference>
<evidence type="ECO:0000313" key="13">
    <source>
        <dbReference type="Proteomes" id="UP000191285"/>
    </source>
</evidence>
<dbReference type="OrthoDB" id="3638488at2759"/>
<evidence type="ECO:0000259" key="10">
    <source>
        <dbReference type="PROSITE" id="PS50011"/>
    </source>
</evidence>
<dbReference type="STRING" id="303698.A0A1V6SR74"/>
<dbReference type="Gene3D" id="1.10.510.10">
    <property type="entry name" value="Transferase(Phosphotransferase) domain 1"/>
    <property type="match status" value="1"/>
</dbReference>
<feature type="compositionally biased region" description="Basic and acidic residues" evidence="9">
    <location>
        <begin position="126"/>
        <end position="135"/>
    </location>
</feature>
<evidence type="ECO:0000313" key="12">
    <source>
        <dbReference type="EMBL" id="OQE16388.1"/>
    </source>
</evidence>
<organism evidence="12 13">
    <name type="scientific">Penicillium steckii</name>
    <dbReference type="NCBI Taxonomy" id="303698"/>
    <lineage>
        <taxon>Eukaryota</taxon>
        <taxon>Fungi</taxon>
        <taxon>Dikarya</taxon>
        <taxon>Ascomycota</taxon>
        <taxon>Pezizomycotina</taxon>
        <taxon>Eurotiomycetes</taxon>
        <taxon>Eurotiomycetidae</taxon>
        <taxon>Eurotiales</taxon>
        <taxon>Aspergillaceae</taxon>
        <taxon>Penicillium</taxon>
    </lineage>
</organism>
<feature type="compositionally biased region" description="Basic and acidic residues" evidence="9">
    <location>
        <begin position="917"/>
        <end position="926"/>
    </location>
</feature>
<evidence type="ECO:0000256" key="8">
    <source>
        <dbReference type="ARBA" id="ARBA00048679"/>
    </source>
</evidence>
<evidence type="ECO:0000256" key="2">
    <source>
        <dbReference type="ARBA" id="ARBA00022527"/>
    </source>
</evidence>
<keyword evidence="3" id="KW-0808">Transferase</keyword>
<evidence type="ECO:0000256" key="3">
    <source>
        <dbReference type="ARBA" id="ARBA00022679"/>
    </source>
</evidence>
<evidence type="ECO:0000256" key="5">
    <source>
        <dbReference type="ARBA" id="ARBA00022777"/>
    </source>
</evidence>
<keyword evidence="13" id="KW-1185">Reference proteome</keyword>
<dbReference type="GO" id="GO:0004674">
    <property type="term" value="F:protein serine/threonine kinase activity"/>
    <property type="evidence" value="ECO:0007669"/>
    <property type="project" value="UniProtKB-KW"/>
</dbReference>
<dbReference type="SMART" id="SM00220">
    <property type="entry name" value="S_TKc"/>
    <property type="match status" value="1"/>
</dbReference>
<feature type="domain" description="AGC-kinase C-terminal" evidence="11">
    <location>
        <begin position="810"/>
        <end position="953"/>
    </location>
</feature>
<evidence type="ECO:0000256" key="9">
    <source>
        <dbReference type="SAM" id="MobiDB-lite"/>
    </source>
</evidence>
<feature type="compositionally biased region" description="Polar residues" evidence="9">
    <location>
        <begin position="115"/>
        <end position="125"/>
    </location>
</feature>
<feature type="region of interest" description="Disordered" evidence="9">
    <location>
        <begin position="893"/>
        <end position="926"/>
    </location>
</feature>
<keyword evidence="5" id="KW-0418">Kinase</keyword>
<accession>A0A1V6SR74</accession>
<evidence type="ECO:0000256" key="6">
    <source>
        <dbReference type="ARBA" id="ARBA00022840"/>
    </source>
</evidence>
<feature type="region of interest" description="Disordered" evidence="9">
    <location>
        <begin position="212"/>
        <end position="294"/>
    </location>
</feature>
<dbReference type="AlphaFoldDB" id="A0A1V6SR74"/>
<keyword evidence="2" id="KW-0723">Serine/threonine-protein kinase</keyword>
<dbReference type="Pfam" id="PF00069">
    <property type="entry name" value="Pkinase"/>
    <property type="match status" value="2"/>
</dbReference>
<keyword evidence="6" id="KW-0067">ATP-binding</keyword>
<dbReference type="Gene3D" id="3.30.200.20">
    <property type="entry name" value="Phosphorylase Kinase, domain 1"/>
    <property type="match status" value="2"/>
</dbReference>
<proteinExistence type="predicted"/>
<dbReference type="EMBL" id="MLKD01000024">
    <property type="protein sequence ID" value="OQE16388.1"/>
    <property type="molecule type" value="Genomic_DNA"/>
</dbReference>
<feature type="compositionally biased region" description="Acidic residues" evidence="9">
    <location>
        <begin position="849"/>
        <end position="866"/>
    </location>
</feature>
<feature type="compositionally biased region" description="Polar residues" evidence="9">
    <location>
        <begin position="244"/>
        <end position="279"/>
    </location>
</feature>
<reference evidence="13" key="1">
    <citation type="journal article" date="2017" name="Nat. Microbiol.">
        <title>Global analysis of biosynthetic gene clusters reveals vast potential of secondary metabolite production in Penicillium species.</title>
        <authorList>
            <person name="Nielsen J.C."/>
            <person name="Grijseels S."/>
            <person name="Prigent S."/>
            <person name="Ji B."/>
            <person name="Dainat J."/>
            <person name="Nielsen K.F."/>
            <person name="Frisvad J.C."/>
            <person name="Workman M."/>
            <person name="Nielsen J."/>
        </authorList>
    </citation>
    <scope>NUCLEOTIDE SEQUENCE [LARGE SCALE GENOMIC DNA]</scope>
    <source>
        <strain evidence="13">IBT 24891</strain>
    </source>
</reference>
<feature type="region of interest" description="Disordered" evidence="9">
    <location>
        <begin position="85"/>
        <end position="191"/>
    </location>
</feature>
<gene>
    <name evidence="12" type="ORF">PENSTE_c024G01243</name>
</gene>
<comment type="catalytic activity">
    <reaction evidence="7">
        <text>L-threonyl-[protein] + ATP = O-phospho-L-threonyl-[protein] + ADP + H(+)</text>
        <dbReference type="Rhea" id="RHEA:46608"/>
        <dbReference type="Rhea" id="RHEA-COMP:11060"/>
        <dbReference type="Rhea" id="RHEA-COMP:11605"/>
        <dbReference type="ChEBI" id="CHEBI:15378"/>
        <dbReference type="ChEBI" id="CHEBI:30013"/>
        <dbReference type="ChEBI" id="CHEBI:30616"/>
        <dbReference type="ChEBI" id="CHEBI:61977"/>
        <dbReference type="ChEBI" id="CHEBI:456216"/>
        <dbReference type="EC" id="2.7.11.1"/>
    </reaction>
</comment>
<dbReference type="PANTHER" id="PTHR24356:SF400">
    <property type="entry name" value="SERINE_THREONINE-PROTEIN KINASE CBK1"/>
    <property type="match status" value="1"/>
</dbReference>
<comment type="catalytic activity">
    <reaction evidence="8">
        <text>L-seryl-[protein] + ATP = O-phospho-L-seryl-[protein] + ADP + H(+)</text>
        <dbReference type="Rhea" id="RHEA:17989"/>
        <dbReference type="Rhea" id="RHEA-COMP:9863"/>
        <dbReference type="Rhea" id="RHEA-COMP:11604"/>
        <dbReference type="ChEBI" id="CHEBI:15378"/>
        <dbReference type="ChEBI" id="CHEBI:29999"/>
        <dbReference type="ChEBI" id="CHEBI:30616"/>
        <dbReference type="ChEBI" id="CHEBI:83421"/>
        <dbReference type="ChEBI" id="CHEBI:456216"/>
        <dbReference type="EC" id="2.7.11.1"/>
    </reaction>
</comment>
<feature type="compositionally biased region" description="Basic residues" evidence="9">
    <location>
        <begin position="905"/>
        <end position="916"/>
    </location>
</feature>
<dbReference type="GO" id="GO:0005524">
    <property type="term" value="F:ATP binding"/>
    <property type="evidence" value="ECO:0007669"/>
    <property type="project" value="UniProtKB-KW"/>
</dbReference>
<keyword evidence="4" id="KW-0547">Nucleotide-binding</keyword>
<feature type="region of interest" description="Disordered" evidence="9">
    <location>
        <begin position="845"/>
        <end position="880"/>
    </location>
</feature>
<dbReference type="EC" id="2.7.11.1" evidence="1"/>
<dbReference type="PROSITE" id="PS51285">
    <property type="entry name" value="AGC_KINASE_CTER"/>
    <property type="match status" value="1"/>
</dbReference>
<dbReference type="InterPro" id="IPR000961">
    <property type="entry name" value="AGC-kinase_C"/>
</dbReference>
<dbReference type="GO" id="GO:0035556">
    <property type="term" value="P:intracellular signal transduction"/>
    <property type="evidence" value="ECO:0007669"/>
    <property type="project" value="TreeGrafter"/>
</dbReference>
<dbReference type="InterPro" id="IPR000719">
    <property type="entry name" value="Prot_kinase_dom"/>
</dbReference>
<dbReference type="PROSITE" id="PS50011">
    <property type="entry name" value="PROTEIN_KINASE_DOM"/>
    <property type="match status" value="1"/>
</dbReference>
<dbReference type="Proteomes" id="UP000191285">
    <property type="component" value="Unassembled WGS sequence"/>
</dbReference>
<evidence type="ECO:0000256" key="7">
    <source>
        <dbReference type="ARBA" id="ARBA00047899"/>
    </source>
</evidence>
<evidence type="ECO:0000259" key="11">
    <source>
        <dbReference type="PROSITE" id="PS51285"/>
    </source>
</evidence>
<feature type="domain" description="Protein kinase" evidence="10">
    <location>
        <begin position="397"/>
        <end position="772"/>
    </location>
</feature>
<dbReference type="InterPro" id="IPR050236">
    <property type="entry name" value="Ser_Thr_kinase_AGC"/>
</dbReference>
<protein>
    <recommendedName>
        <fullName evidence="1">non-specific serine/threonine protein kinase</fullName>
        <ecNumber evidence="1">2.7.11.1</ecNumber>
    </recommendedName>
</protein>
<evidence type="ECO:0000256" key="1">
    <source>
        <dbReference type="ARBA" id="ARBA00012513"/>
    </source>
</evidence>
<feature type="compositionally biased region" description="Polar residues" evidence="9">
    <location>
        <begin position="93"/>
        <end position="106"/>
    </location>
</feature>
<evidence type="ECO:0000256" key="4">
    <source>
        <dbReference type="ARBA" id="ARBA00022741"/>
    </source>
</evidence>
<name>A0A1V6SR74_9EURO</name>
<dbReference type="PANTHER" id="PTHR24356">
    <property type="entry name" value="SERINE/THREONINE-PROTEIN KINASE"/>
    <property type="match status" value="1"/>
</dbReference>
<dbReference type="InterPro" id="IPR011009">
    <property type="entry name" value="Kinase-like_dom_sf"/>
</dbReference>
<comment type="caution">
    <text evidence="12">The sequence shown here is derived from an EMBL/GenBank/DDBJ whole genome shotgun (WGS) entry which is preliminary data.</text>
</comment>